<dbReference type="SMART" id="SM00854">
    <property type="entry name" value="PGA_cap"/>
    <property type="match status" value="1"/>
</dbReference>
<dbReference type="InterPro" id="IPR029052">
    <property type="entry name" value="Metallo-depent_PP-like"/>
</dbReference>
<proteinExistence type="inferred from homology"/>
<dbReference type="CDD" id="cd07381">
    <property type="entry name" value="MPP_CapA"/>
    <property type="match status" value="1"/>
</dbReference>
<accession>X0Z5C4</accession>
<evidence type="ECO:0000256" key="1">
    <source>
        <dbReference type="ARBA" id="ARBA00005662"/>
    </source>
</evidence>
<dbReference type="InterPro" id="IPR019079">
    <property type="entry name" value="Capsule_synth_CapA"/>
</dbReference>
<comment type="caution">
    <text evidence="3">The sequence shown here is derived from an EMBL/GenBank/DDBJ whole genome shotgun (WGS) entry which is preliminary data.</text>
</comment>
<dbReference type="InterPro" id="IPR052169">
    <property type="entry name" value="CW_Biosynth-Accessory"/>
</dbReference>
<dbReference type="Pfam" id="PF09587">
    <property type="entry name" value="PGA_cap"/>
    <property type="match status" value="1"/>
</dbReference>
<dbReference type="SUPFAM" id="SSF56300">
    <property type="entry name" value="Metallo-dependent phosphatases"/>
    <property type="match status" value="1"/>
</dbReference>
<sequence length="232" mass="25432">MERAGFDLMSVATNHIKNCGISNCGDRAFFDTLDNLTRVGIAPVGAGENLHDAMQPVVREVNGVRFGFVSLGQLEPRVFADEDEPGIAVLNEENLISAIEAARQVSDVVIVIPHWGPEDVPQPNWSQRDLARLAVDAGADLVVGNHTHVVQAIQEIDGVKVFYGLGNFIFDQNWALDHQQGVILKVTYQGTEMIDYELIPTHVDFDGLVHIAGEVEALEILNRIDEASRSLP</sequence>
<reference evidence="3" key="1">
    <citation type="journal article" date="2014" name="Front. Microbiol.">
        <title>High frequency of phylogenetically diverse reductive dehalogenase-homologous genes in deep subseafloor sedimentary metagenomes.</title>
        <authorList>
            <person name="Kawai M."/>
            <person name="Futagami T."/>
            <person name="Toyoda A."/>
            <person name="Takaki Y."/>
            <person name="Nishi S."/>
            <person name="Hori S."/>
            <person name="Arai W."/>
            <person name="Tsubouchi T."/>
            <person name="Morono Y."/>
            <person name="Uchiyama I."/>
            <person name="Ito T."/>
            <person name="Fujiyama A."/>
            <person name="Inagaki F."/>
            <person name="Takami H."/>
        </authorList>
    </citation>
    <scope>NUCLEOTIDE SEQUENCE</scope>
    <source>
        <strain evidence="3">Expedition CK06-06</strain>
    </source>
</reference>
<dbReference type="PANTHER" id="PTHR33393">
    <property type="entry name" value="POLYGLUTAMINE SYNTHESIS ACCESSORY PROTEIN RV0574C-RELATED"/>
    <property type="match status" value="1"/>
</dbReference>
<dbReference type="PANTHER" id="PTHR33393:SF11">
    <property type="entry name" value="POLYGLUTAMINE SYNTHESIS ACCESSORY PROTEIN RV0574C-RELATED"/>
    <property type="match status" value="1"/>
</dbReference>
<protein>
    <recommendedName>
        <fullName evidence="2">Capsule synthesis protein CapA domain-containing protein</fullName>
    </recommendedName>
</protein>
<dbReference type="EMBL" id="BART01003981">
    <property type="protein sequence ID" value="GAG64565.1"/>
    <property type="molecule type" value="Genomic_DNA"/>
</dbReference>
<evidence type="ECO:0000313" key="3">
    <source>
        <dbReference type="EMBL" id="GAG64565.1"/>
    </source>
</evidence>
<dbReference type="AlphaFoldDB" id="X0Z5C4"/>
<dbReference type="Gene3D" id="3.60.21.10">
    <property type="match status" value="1"/>
</dbReference>
<gene>
    <name evidence="3" type="ORF">S01H4_10422</name>
</gene>
<feature type="domain" description="Capsule synthesis protein CapA" evidence="2">
    <location>
        <begin position="1"/>
        <end position="172"/>
    </location>
</feature>
<comment type="similarity">
    <text evidence="1">Belongs to the CapA family.</text>
</comment>
<organism evidence="3">
    <name type="scientific">marine sediment metagenome</name>
    <dbReference type="NCBI Taxonomy" id="412755"/>
    <lineage>
        <taxon>unclassified sequences</taxon>
        <taxon>metagenomes</taxon>
        <taxon>ecological metagenomes</taxon>
    </lineage>
</organism>
<name>X0Z5C4_9ZZZZ</name>
<evidence type="ECO:0000259" key="2">
    <source>
        <dbReference type="SMART" id="SM00854"/>
    </source>
</evidence>